<dbReference type="InterPro" id="IPR036249">
    <property type="entry name" value="Thioredoxin-like_sf"/>
</dbReference>
<reference evidence="2" key="1">
    <citation type="submission" date="2017-02" db="EMBL/GenBank/DDBJ databases">
        <authorList>
            <person name="Varghese N."/>
            <person name="Submissions S."/>
        </authorList>
    </citation>
    <scope>NUCLEOTIDE SEQUENCE [LARGE SCALE GENOMIC DNA]</scope>
    <source>
        <strain evidence="2">DSM 22224</strain>
    </source>
</reference>
<protein>
    <recommendedName>
        <fullName evidence="3">AhpC/TSA family protein</fullName>
    </recommendedName>
</protein>
<proteinExistence type="predicted"/>
<name>A0A1T4N5B3_9BACT</name>
<dbReference type="STRING" id="634771.SAMN04488128_1011419"/>
<dbReference type="RefSeq" id="WP_143312796.1">
    <property type="nucleotide sequence ID" value="NZ_FUWZ01000001.1"/>
</dbReference>
<dbReference type="OrthoDB" id="662072at2"/>
<evidence type="ECO:0000313" key="1">
    <source>
        <dbReference type="EMBL" id="SJZ74078.1"/>
    </source>
</evidence>
<dbReference type="Proteomes" id="UP000190367">
    <property type="component" value="Unassembled WGS sequence"/>
</dbReference>
<dbReference type="Gene3D" id="3.40.30.10">
    <property type="entry name" value="Glutaredoxin"/>
    <property type="match status" value="1"/>
</dbReference>
<accession>A0A1T4N5B3</accession>
<keyword evidence="2" id="KW-1185">Reference proteome</keyword>
<organism evidence="1 2">
    <name type="scientific">Chitinophaga eiseniae</name>
    <dbReference type="NCBI Taxonomy" id="634771"/>
    <lineage>
        <taxon>Bacteria</taxon>
        <taxon>Pseudomonadati</taxon>
        <taxon>Bacteroidota</taxon>
        <taxon>Chitinophagia</taxon>
        <taxon>Chitinophagales</taxon>
        <taxon>Chitinophagaceae</taxon>
        <taxon>Chitinophaga</taxon>
    </lineage>
</organism>
<sequence>MKYFFAVVTLLMTSQCRFLDPDARRLGKPMPSIDVLLLDSATVVNTKNLPNASATVLVLFDPYCEICSNEISAIMKSINKFDNTQFCFMSIASIADIRTFYASYMGKKYPNVHIGVDTGWAYLRYFKPLGVPHTSVFSSKKKLKKEFLSQVTVEQLLAEVK</sequence>
<dbReference type="EMBL" id="FUWZ01000001">
    <property type="protein sequence ID" value="SJZ74078.1"/>
    <property type="molecule type" value="Genomic_DNA"/>
</dbReference>
<dbReference type="SUPFAM" id="SSF52833">
    <property type="entry name" value="Thioredoxin-like"/>
    <property type="match status" value="1"/>
</dbReference>
<evidence type="ECO:0000313" key="2">
    <source>
        <dbReference type="Proteomes" id="UP000190367"/>
    </source>
</evidence>
<evidence type="ECO:0008006" key="3">
    <source>
        <dbReference type="Google" id="ProtNLM"/>
    </source>
</evidence>
<dbReference type="AlphaFoldDB" id="A0A1T4N5B3"/>
<gene>
    <name evidence="1" type="ORF">SAMN04488128_1011419</name>
</gene>